<dbReference type="InterPro" id="IPR002213">
    <property type="entry name" value="UDP_glucos_trans"/>
</dbReference>
<gene>
    <name evidence="3" type="ORF">COCNU_13G005840</name>
</gene>
<dbReference type="Proteomes" id="UP000797356">
    <property type="component" value="Chromosome 13"/>
</dbReference>
<dbReference type="EMBL" id="CM017884">
    <property type="protein sequence ID" value="KAG1366794.1"/>
    <property type="molecule type" value="Genomic_DNA"/>
</dbReference>
<evidence type="ECO:0000256" key="2">
    <source>
        <dbReference type="ARBA" id="ARBA00022679"/>
    </source>
</evidence>
<dbReference type="Gene3D" id="3.40.50.2000">
    <property type="entry name" value="Glycogen Phosphorylase B"/>
    <property type="match status" value="2"/>
</dbReference>
<sequence length="355" mass="38223">MADSSSINKGGAFPHVLRIYFIPFPSPGHIIPMVDIAKLFAERGADASVVLPPLNAVRFGGTVTRAAAAGNRICLYVLPFPSAAGLPDGCESTDALPSRSLSGLFARALDLLRDPFDSVVRDHRPDAVVSDAFLPWTAAAAAELGVPRYAFTGTGCFALSVERSLHVNRPQDRPTSDSDPFLVPGLPDRVYLTRSRLGEATLPGSTAQEFLDRALRADRSTAAWVVNTFPELEPGYLEHYERETGKRVFAVGPVSLCNRVAADAAERGRGAAAAGEAARILTWLDSKPAGSVIYVCFGSLCRFPAAQMKEIGMGLEESRVPFLWVFGETAPTAEEAAELDEWMEGMEGRKNKINK</sequence>
<dbReference type="OrthoDB" id="5835829at2759"/>
<evidence type="ECO:0000256" key="1">
    <source>
        <dbReference type="ARBA" id="ARBA00009995"/>
    </source>
</evidence>
<proteinExistence type="inferred from homology"/>
<dbReference type="SUPFAM" id="SSF53756">
    <property type="entry name" value="UDP-Glycosyltransferase/glycogen phosphorylase"/>
    <property type="match status" value="1"/>
</dbReference>
<evidence type="ECO:0000313" key="3">
    <source>
        <dbReference type="EMBL" id="KAG1366794.1"/>
    </source>
</evidence>
<keyword evidence="2" id="KW-0808">Transferase</keyword>
<protein>
    <submittedName>
        <fullName evidence="3">Putative Scopoletin glucosyltransferase</fullName>
    </submittedName>
</protein>
<dbReference type="AlphaFoldDB" id="A0A8K0NBB6"/>
<dbReference type="GO" id="GO:0035251">
    <property type="term" value="F:UDP-glucosyltransferase activity"/>
    <property type="evidence" value="ECO:0007669"/>
    <property type="project" value="TreeGrafter"/>
</dbReference>
<accession>A0A8K0NBB6</accession>
<dbReference type="PANTHER" id="PTHR48047:SF53">
    <property type="entry name" value="GLYCOSYLTRANSFERASE"/>
    <property type="match status" value="1"/>
</dbReference>
<dbReference type="PANTHER" id="PTHR48047">
    <property type="entry name" value="GLYCOSYLTRANSFERASE"/>
    <property type="match status" value="1"/>
</dbReference>
<reference evidence="3" key="1">
    <citation type="journal article" date="2017" name="Gigascience">
        <title>The genome draft of coconut (Cocos nucifera).</title>
        <authorList>
            <person name="Xiao Y."/>
            <person name="Xu P."/>
            <person name="Fan H."/>
            <person name="Baudouin L."/>
            <person name="Xia W."/>
            <person name="Bocs S."/>
            <person name="Xu J."/>
            <person name="Li Q."/>
            <person name="Guo A."/>
            <person name="Zhou L."/>
            <person name="Li J."/>
            <person name="Wu Y."/>
            <person name="Ma Z."/>
            <person name="Armero A."/>
            <person name="Issali A.E."/>
            <person name="Liu N."/>
            <person name="Peng M."/>
            <person name="Yang Y."/>
        </authorList>
    </citation>
    <scope>NUCLEOTIDE SEQUENCE</scope>
    <source>
        <tissue evidence="3">Spear leaf of Hainan Tall coconut</tissue>
    </source>
</reference>
<reference evidence="3" key="2">
    <citation type="submission" date="2019-07" db="EMBL/GenBank/DDBJ databases">
        <authorList>
            <person name="Yang Y."/>
            <person name="Bocs S."/>
            <person name="Baudouin L."/>
        </authorList>
    </citation>
    <scope>NUCLEOTIDE SEQUENCE</scope>
    <source>
        <tissue evidence="3">Spear leaf of Hainan Tall coconut</tissue>
    </source>
</reference>
<comment type="caution">
    <text evidence="3">The sequence shown here is derived from an EMBL/GenBank/DDBJ whole genome shotgun (WGS) entry which is preliminary data.</text>
</comment>
<comment type="similarity">
    <text evidence="1">Belongs to the UDP-glycosyltransferase family.</text>
</comment>
<dbReference type="CDD" id="cd03784">
    <property type="entry name" value="GT1_Gtf-like"/>
    <property type="match status" value="1"/>
</dbReference>
<keyword evidence="4" id="KW-1185">Reference proteome</keyword>
<name>A0A8K0NBB6_COCNU</name>
<evidence type="ECO:0000313" key="4">
    <source>
        <dbReference type="Proteomes" id="UP000797356"/>
    </source>
</evidence>
<organism evidence="3 4">
    <name type="scientific">Cocos nucifera</name>
    <name type="common">Coconut palm</name>
    <dbReference type="NCBI Taxonomy" id="13894"/>
    <lineage>
        <taxon>Eukaryota</taxon>
        <taxon>Viridiplantae</taxon>
        <taxon>Streptophyta</taxon>
        <taxon>Embryophyta</taxon>
        <taxon>Tracheophyta</taxon>
        <taxon>Spermatophyta</taxon>
        <taxon>Magnoliopsida</taxon>
        <taxon>Liliopsida</taxon>
        <taxon>Arecaceae</taxon>
        <taxon>Arecoideae</taxon>
        <taxon>Cocoseae</taxon>
        <taxon>Attaleinae</taxon>
        <taxon>Cocos</taxon>
    </lineage>
</organism>